<dbReference type="KEGG" id="gka:GK3093"/>
<organism evidence="1 2">
    <name type="scientific">Geobacillus kaustophilus (strain HTA426)</name>
    <dbReference type="NCBI Taxonomy" id="235909"/>
    <lineage>
        <taxon>Bacteria</taxon>
        <taxon>Bacillati</taxon>
        <taxon>Bacillota</taxon>
        <taxon>Bacilli</taxon>
        <taxon>Bacillales</taxon>
        <taxon>Anoxybacillaceae</taxon>
        <taxon>Geobacillus</taxon>
        <taxon>Geobacillus thermoleovorans group</taxon>
    </lineage>
</organism>
<evidence type="ECO:0000313" key="1">
    <source>
        <dbReference type="EMBL" id="BAD77378.1"/>
    </source>
</evidence>
<reference evidence="1 2" key="1">
    <citation type="journal article" date="2004" name="Nucleic Acids Res.">
        <title>Thermoadaptation trait revealed by the genome sequence of thermophilic Geobacillus kaustophilus.</title>
        <authorList>
            <person name="Takami H."/>
            <person name="Takaki Y."/>
            <person name="Chee G.J."/>
            <person name="Nishi S."/>
            <person name="Shimamura S."/>
            <person name="Suzuki H."/>
            <person name="Matsui S."/>
            <person name="Uchiyama I."/>
        </authorList>
    </citation>
    <scope>NUCLEOTIDE SEQUENCE [LARGE SCALE GENOMIC DNA]</scope>
    <source>
        <strain evidence="1 2">HTA426</strain>
    </source>
</reference>
<sequence length="84" mass="9345">MCGSSVWLPFKIRSRRGIVRRQGRGVPLFSALCELRNQQEACKLVKDGQRTSILGTSPTYDEDKGMARREAVLFLFSLAEAAAV</sequence>
<evidence type="ECO:0000313" key="2">
    <source>
        <dbReference type="Proteomes" id="UP000001172"/>
    </source>
</evidence>
<keyword evidence="2" id="KW-1185">Reference proteome</keyword>
<dbReference type="HOGENOM" id="CLU_2522811_0_0_9"/>
<protein>
    <submittedName>
        <fullName evidence="1">Uncharacterized protein</fullName>
    </submittedName>
</protein>
<dbReference type="STRING" id="235909.GK3093"/>
<dbReference type="EMBL" id="BA000043">
    <property type="protein sequence ID" value="BAD77378.1"/>
    <property type="molecule type" value="Genomic_DNA"/>
</dbReference>
<dbReference type="AlphaFoldDB" id="Q5KVA8"/>
<name>Q5KVA8_GEOKA</name>
<dbReference type="Proteomes" id="UP000001172">
    <property type="component" value="Chromosome"/>
</dbReference>
<accession>Q5KVA8</accession>
<gene>
    <name evidence="1" type="ordered locus">GK3093</name>
</gene>
<proteinExistence type="predicted"/>